<dbReference type="Pfam" id="PF13433">
    <property type="entry name" value="Peripla_BP_5"/>
    <property type="match status" value="1"/>
</dbReference>
<gene>
    <name evidence="1" type="ORF">GCM10025868_09390</name>
</gene>
<comment type="caution">
    <text evidence="1">The sequence shown here is derived from an EMBL/GenBank/DDBJ whole genome shotgun (WGS) entry which is preliminary data.</text>
</comment>
<dbReference type="Proteomes" id="UP001157017">
    <property type="component" value="Unassembled WGS sequence"/>
</dbReference>
<sequence length="75" mass="7867">MHAYATAIAKAGSADYQAVLKALPGVQFDSPAGRLTIDATTHQADTPVVVNLSVGDPEATEDVRFLETEIVKPEG</sequence>
<dbReference type="InterPro" id="IPR028082">
    <property type="entry name" value="Peripla_BP_I"/>
</dbReference>
<dbReference type="Gene3D" id="3.40.50.2300">
    <property type="match status" value="1"/>
</dbReference>
<evidence type="ECO:0000313" key="1">
    <source>
        <dbReference type="EMBL" id="GMA85689.1"/>
    </source>
</evidence>
<organism evidence="1 2">
    <name type="scientific">Angustibacter aerolatus</name>
    <dbReference type="NCBI Taxonomy" id="1162965"/>
    <lineage>
        <taxon>Bacteria</taxon>
        <taxon>Bacillati</taxon>
        <taxon>Actinomycetota</taxon>
        <taxon>Actinomycetes</taxon>
        <taxon>Kineosporiales</taxon>
        <taxon>Kineosporiaceae</taxon>
    </lineage>
</organism>
<keyword evidence="2" id="KW-1185">Reference proteome</keyword>
<proteinExistence type="predicted"/>
<accession>A0ABQ6JE47</accession>
<evidence type="ECO:0000313" key="2">
    <source>
        <dbReference type="Proteomes" id="UP001157017"/>
    </source>
</evidence>
<name>A0ABQ6JE47_9ACTN</name>
<reference evidence="2" key="1">
    <citation type="journal article" date="2019" name="Int. J. Syst. Evol. Microbiol.">
        <title>The Global Catalogue of Microorganisms (GCM) 10K type strain sequencing project: providing services to taxonomists for standard genome sequencing and annotation.</title>
        <authorList>
            <consortium name="The Broad Institute Genomics Platform"/>
            <consortium name="The Broad Institute Genome Sequencing Center for Infectious Disease"/>
            <person name="Wu L."/>
            <person name="Ma J."/>
        </authorList>
    </citation>
    <scope>NUCLEOTIDE SEQUENCE [LARGE SCALE GENOMIC DNA]</scope>
    <source>
        <strain evidence="2">NBRC 108730</strain>
    </source>
</reference>
<dbReference type="EMBL" id="BSUZ01000001">
    <property type="protein sequence ID" value="GMA85689.1"/>
    <property type="molecule type" value="Genomic_DNA"/>
</dbReference>
<protein>
    <submittedName>
        <fullName evidence="1">Uncharacterized protein</fullName>
    </submittedName>
</protein>
<dbReference type="SUPFAM" id="SSF53822">
    <property type="entry name" value="Periplasmic binding protein-like I"/>
    <property type="match status" value="1"/>
</dbReference>